<dbReference type="PANTHER" id="PTHR11412:SF136">
    <property type="entry name" value="CD109 ANTIGEN"/>
    <property type="match status" value="1"/>
</dbReference>
<sequence>MQIVTDLIYNRNKSLQRVSERDGASESVRRPILFIESWSSTILLNRRHGRASWLSVNLALLGYIPGFATRLTMKRMWITWLSIVLLAIYNTKETVAEPSYVVTIPPVVRPGENLVVHVDLFNTNSPVNVMVELRKGRPAILVERATIPAGKQNSKDISLKLPYKHYGGSYTVFVKGSGGLDFRVFRPVKYSASTMIFIQIDRGMYAENENVKSRVLVFRPDMRPYLGSLTIEAYNGENKLVRQWKDVSPAQGVYANEFNIGVAPSTGTWKLRAIVKGLSVEKTFIVRRYVVPDYTVQIDCNPKEFTSTTRSISCTVISRYTFDKDVNGTLRFQAVTQNNVFLENQFSNIVGRKTINIQLAGRNVDTDLDIIAQVGNPSTATTVTNEVTVTLKDSGALSWTLQPRRATFVRGQPLLTFLKFETRRSMTVRLTVTTTSNEIRTCRLARRPYKYVIGSNTTRNYDINVDANGYGKMTIEPRSDASELTFTVYDGALRKSESLTAVPHQNQYILIEPIGSFFNTGSSISFHVVSPNALQGDLIFEVYSRGRRVSRGKLEGNGGSKQTITIPSTPDFYPSAVVLVYLTKPNGDVSMDRAEFEMRGNCLNNNVSVAVDRSEYQPGNIVNFDIGAKANSTVFLMSVDKSVQALQTGYDVVMSDVYDSLNGDYGIEITDLAFNSNKYNGERPDQGLPGVCDANYNPNMAGGRSDNKEPSLKPEPPLQEGEIRAETIVGCRPNRIQPKQVRNWFPKTWLWESVFVRDNQPTKIQRKVPDSITTWVTSAFSVHNKFGFGLLTPPATPPGIIEGYNLPSLILLNEHNLTTKKFTLTIPPDAVPGTKKVYATVTGDIIAPTIHGIENLIRLPWGCGEQNMINFAPSVYVLIYLHETSQLKNDIREKGIEAITRGKDHECNYRRPSEGSFAVWGTRSPRGSKWLTAYVLRVFHKALQFIAIDMDIFVEGIQWLATKQESDGSFGLEDLLYHRNMMGGVNTKIELTSYIILSMLENNDIVGCEEIVKEAVRKAVNYILSNKESLSNNQFGLAITAYALVKAGRRSEARELYQLLVNKGVNQGETIFWKQGCESICDSIESKWQSPNPRARPIEIETASYALLYLSETEYIQEGMKITKWLTSQRNPDGGWATTQDTVVSIEALTRFSTLLRDGGVFNTNLTISMPLGTPNLVKLDTSNRALLTKIQVVVQYNVYASNMDTAFNIRATMADSSQTFDSYSVQICASRKQRVNTMVVVEVYLPSGFSGDQDRDRGGVRGLKYVEPQSHRVNFYFDPLDVSETCFWMKAGRIDKVTTSQQLPILIYDYYEPRTLTSEAIAVKIVGSKTITIPLAGKNVFTDIDVIAQVGDTATGTTVTNEVKITYRGSTALSWTLEPKRETFVPGLNFVSYLKFEATRSKTVQMEVMTTETIIKTCRKSLPHYKYRETTSSTKTINVIVNANGYGMISLSPGVDARTITLSPPGIVQDYNIPYLISLTRDQIGVANDIQLTLPENAVPGTKKVYATITGDIIAPSMQGLESLIRMPTGCGEQTMMYLAPNIYVLQYLIATNQITEAIRATAIERINKGKDKELCWRRPEGSFAVWGTRSPKGSIWLTSFVLRCFHTANSYIPIAEEIFNEGIEWLVSKQQGDGAFIDDNTVIHYQMLGGVRGNRVAMTSYVLLTLLENHDIDGFKEQVKHAKNKAVNYIVANMNALRGNQHGLALASYALAKAGRKDKASELYQLLVAESINKDGMMYWKKGCQGRCKRAIRRWQSPNPRARPIDIETASYALLYLSENNMVEDAMRVTKWLTSQRNPTGGFTTSQDTVVSLEALSKISTLLKTGGNEATDMDITIKADIDPPHKVKINNANRQLVRKIEVLYVSYHFMYLKVVLTCKLFYINSAPGEMRS</sequence>
<evidence type="ECO:0008006" key="10">
    <source>
        <dbReference type="Google" id="ProtNLM"/>
    </source>
</evidence>
<feature type="domain" description="Alpha-macroglobulin receptor-binding" evidence="7">
    <location>
        <begin position="1237"/>
        <end position="1322"/>
    </location>
</feature>
<dbReference type="Gene3D" id="2.60.120.1540">
    <property type="match status" value="2"/>
</dbReference>
<proteinExistence type="predicted"/>
<dbReference type="GO" id="GO:0004866">
    <property type="term" value="F:endopeptidase inhibitor activity"/>
    <property type="evidence" value="ECO:0007669"/>
    <property type="project" value="InterPro"/>
</dbReference>
<dbReference type="Gene3D" id="2.60.40.10">
    <property type="entry name" value="Immunoglobulins"/>
    <property type="match status" value="1"/>
</dbReference>
<dbReference type="InterPro" id="IPR019742">
    <property type="entry name" value="MacrogloblnA2_CS"/>
</dbReference>
<dbReference type="SMART" id="SM01360">
    <property type="entry name" value="A2M"/>
    <property type="match status" value="1"/>
</dbReference>
<dbReference type="InterPro" id="IPR047565">
    <property type="entry name" value="Alpha-macroglob_thiol-ester_cl"/>
</dbReference>
<evidence type="ECO:0000313" key="8">
    <source>
        <dbReference type="EMBL" id="KAK3100407.1"/>
    </source>
</evidence>
<dbReference type="InterPro" id="IPR002890">
    <property type="entry name" value="MG2"/>
</dbReference>
<dbReference type="InterPro" id="IPR009048">
    <property type="entry name" value="A-macroglobulin_rcpt-bd"/>
</dbReference>
<dbReference type="Gene3D" id="2.20.130.20">
    <property type="match status" value="1"/>
</dbReference>
<evidence type="ECO:0000256" key="2">
    <source>
        <dbReference type="ARBA" id="ARBA00022966"/>
    </source>
</evidence>
<dbReference type="Pfam" id="PF07678">
    <property type="entry name" value="TED_complement"/>
    <property type="match status" value="2"/>
</dbReference>
<dbReference type="Gene3D" id="2.60.40.1930">
    <property type="match status" value="3"/>
</dbReference>
<dbReference type="InterPro" id="IPR050473">
    <property type="entry name" value="A2M/Complement_sys"/>
</dbReference>
<dbReference type="SMART" id="SM01359">
    <property type="entry name" value="A2M_N_2"/>
    <property type="match status" value="1"/>
</dbReference>
<dbReference type="InterPro" id="IPR036595">
    <property type="entry name" value="A-macroglobulin_rcpt-bd_sf"/>
</dbReference>
<dbReference type="Proteomes" id="UP001186944">
    <property type="component" value="Unassembled WGS sequence"/>
</dbReference>
<dbReference type="EMBL" id="VSWD01000006">
    <property type="protein sequence ID" value="KAK3100407.1"/>
    <property type="molecule type" value="Genomic_DNA"/>
</dbReference>
<dbReference type="InterPro" id="IPR011625">
    <property type="entry name" value="A2M_N_BRD"/>
</dbReference>
<evidence type="ECO:0000256" key="1">
    <source>
        <dbReference type="ARBA" id="ARBA00022729"/>
    </source>
</evidence>
<dbReference type="SMART" id="SM01419">
    <property type="entry name" value="Thiol-ester_cl"/>
    <property type="match status" value="2"/>
</dbReference>
<dbReference type="InterPro" id="IPR001599">
    <property type="entry name" value="Macroglobln_a2"/>
</dbReference>
<gene>
    <name evidence="8" type="ORF">FSP39_019395</name>
</gene>
<dbReference type="PROSITE" id="PS00477">
    <property type="entry name" value="ALPHA_2_MACROGLOBULIN"/>
    <property type="match status" value="2"/>
</dbReference>
<comment type="caution">
    <text evidence="8">The sequence shown here is derived from an EMBL/GenBank/DDBJ whole genome shotgun (WGS) entry which is preliminary data.</text>
</comment>
<name>A0AA88Y977_PINIB</name>
<feature type="region of interest" description="Disordered" evidence="4">
    <location>
        <begin position="697"/>
        <end position="720"/>
    </location>
</feature>
<evidence type="ECO:0000256" key="3">
    <source>
        <dbReference type="ARBA" id="ARBA00023157"/>
    </source>
</evidence>
<protein>
    <recommendedName>
        <fullName evidence="10">CD109</fullName>
    </recommendedName>
</protein>
<dbReference type="InterPro" id="IPR013783">
    <property type="entry name" value="Ig-like_fold"/>
</dbReference>
<dbReference type="Gene3D" id="1.50.10.20">
    <property type="match status" value="2"/>
</dbReference>
<dbReference type="Pfam" id="PF07703">
    <property type="entry name" value="A2M_BRD"/>
    <property type="match status" value="1"/>
</dbReference>
<evidence type="ECO:0000259" key="5">
    <source>
        <dbReference type="SMART" id="SM01359"/>
    </source>
</evidence>
<evidence type="ECO:0000259" key="7">
    <source>
        <dbReference type="SMART" id="SM01361"/>
    </source>
</evidence>
<reference evidence="8" key="1">
    <citation type="submission" date="2019-08" db="EMBL/GenBank/DDBJ databases">
        <title>The improved chromosome-level genome for the pearl oyster Pinctada fucata martensii using PacBio sequencing and Hi-C.</title>
        <authorList>
            <person name="Zheng Z."/>
        </authorList>
    </citation>
    <scope>NUCLEOTIDE SEQUENCE</scope>
    <source>
        <strain evidence="8">ZZ-2019</strain>
        <tissue evidence="8">Adductor muscle</tissue>
    </source>
</reference>
<dbReference type="Pfam" id="PF01835">
    <property type="entry name" value="MG2"/>
    <property type="match status" value="1"/>
</dbReference>
<evidence type="ECO:0000256" key="4">
    <source>
        <dbReference type="SAM" id="MobiDB-lite"/>
    </source>
</evidence>
<evidence type="ECO:0000313" key="9">
    <source>
        <dbReference type="Proteomes" id="UP001186944"/>
    </source>
</evidence>
<feature type="domain" description="Alpha-2-macroglobulin bait region" evidence="5">
    <location>
        <begin position="509"/>
        <end position="646"/>
    </location>
</feature>
<dbReference type="PANTHER" id="PTHR11412">
    <property type="entry name" value="MACROGLOBULIN / COMPLEMENT"/>
    <property type="match status" value="1"/>
</dbReference>
<dbReference type="Pfam" id="PF07677">
    <property type="entry name" value="A2M_recep"/>
    <property type="match status" value="1"/>
</dbReference>
<dbReference type="Pfam" id="PF00207">
    <property type="entry name" value="A2M"/>
    <property type="match status" value="1"/>
</dbReference>
<keyword evidence="1" id="KW-0732">Signal</keyword>
<dbReference type="InterPro" id="IPR011626">
    <property type="entry name" value="Alpha-macroglobulin_TED"/>
</dbReference>
<dbReference type="SUPFAM" id="SSF49410">
    <property type="entry name" value="Alpha-macroglobulin receptor domain"/>
    <property type="match status" value="1"/>
</dbReference>
<dbReference type="Gene3D" id="2.60.40.1940">
    <property type="match status" value="1"/>
</dbReference>
<dbReference type="SMART" id="SM01361">
    <property type="entry name" value="A2M_recep"/>
    <property type="match status" value="1"/>
</dbReference>
<dbReference type="SUPFAM" id="SSF48239">
    <property type="entry name" value="Terpenoid cyclases/Protein prenyltransferases"/>
    <property type="match status" value="2"/>
</dbReference>
<accession>A0AA88Y977</accession>
<dbReference type="Gene3D" id="6.20.50.160">
    <property type="match status" value="1"/>
</dbReference>
<keyword evidence="3" id="KW-1015">Disulfide bond</keyword>
<dbReference type="GO" id="GO:0005615">
    <property type="term" value="C:extracellular space"/>
    <property type="evidence" value="ECO:0007669"/>
    <property type="project" value="InterPro"/>
</dbReference>
<dbReference type="InterPro" id="IPR008930">
    <property type="entry name" value="Terpenoid_cyclase/PrenylTrfase"/>
</dbReference>
<keyword evidence="9" id="KW-1185">Reference proteome</keyword>
<dbReference type="Gene3D" id="2.60.40.690">
    <property type="entry name" value="Alpha-macroglobulin, receptor-binding domain"/>
    <property type="match status" value="1"/>
</dbReference>
<evidence type="ECO:0000259" key="6">
    <source>
        <dbReference type="SMART" id="SM01360"/>
    </source>
</evidence>
<organism evidence="8 9">
    <name type="scientific">Pinctada imbricata</name>
    <name type="common">Atlantic pearl-oyster</name>
    <name type="synonym">Pinctada martensii</name>
    <dbReference type="NCBI Taxonomy" id="66713"/>
    <lineage>
        <taxon>Eukaryota</taxon>
        <taxon>Metazoa</taxon>
        <taxon>Spiralia</taxon>
        <taxon>Lophotrochozoa</taxon>
        <taxon>Mollusca</taxon>
        <taxon>Bivalvia</taxon>
        <taxon>Autobranchia</taxon>
        <taxon>Pteriomorphia</taxon>
        <taxon>Pterioida</taxon>
        <taxon>Pterioidea</taxon>
        <taxon>Pteriidae</taxon>
        <taxon>Pinctada</taxon>
    </lineage>
</organism>
<keyword evidence="2" id="KW-0882">Thioester bond</keyword>
<feature type="domain" description="Alpha-2-macroglobulin" evidence="6">
    <location>
        <begin position="748"/>
        <end position="826"/>
    </location>
</feature>